<organism evidence="1 2">
    <name type="scientific">Afipia broomeae ATCC 49717</name>
    <dbReference type="NCBI Taxonomy" id="883078"/>
    <lineage>
        <taxon>Bacteria</taxon>
        <taxon>Pseudomonadati</taxon>
        <taxon>Pseudomonadota</taxon>
        <taxon>Alphaproteobacteria</taxon>
        <taxon>Hyphomicrobiales</taxon>
        <taxon>Nitrobacteraceae</taxon>
        <taxon>Afipia</taxon>
    </lineage>
</organism>
<proteinExistence type="predicted"/>
<dbReference type="Proteomes" id="UP000001096">
    <property type="component" value="Unassembled WGS sequence"/>
</dbReference>
<dbReference type="HOGENOM" id="CLU_074087_0_0_5"/>
<dbReference type="Pfam" id="PF10899">
    <property type="entry name" value="AbiGi"/>
    <property type="match status" value="1"/>
</dbReference>
<protein>
    <submittedName>
        <fullName evidence="1">Uncharacterized protein</fullName>
    </submittedName>
</protein>
<dbReference type="AlphaFoldDB" id="K8P5R0"/>
<dbReference type="RefSeq" id="WP_006021195.1">
    <property type="nucleotide sequence ID" value="NZ_KB375283.1"/>
</dbReference>
<accession>K8P5R0</accession>
<reference evidence="1 2" key="1">
    <citation type="submission" date="2012-04" db="EMBL/GenBank/DDBJ databases">
        <title>The Genome Sequence of Afipia broomeae ATCC 49717.</title>
        <authorList>
            <consortium name="The Broad Institute Genome Sequencing Platform"/>
            <person name="Earl A."/>
            <person name="Ward D."/>
            <person name="Feldgarden M."/>
            <person name="Gevers D."/>
            <person name="Huys G."/>
            <person name="Walker B."/>
            <person name="Young S.K."/>
            <person name="Zeng Q."/>
            <person name="Gargeya S."/>
            <person name="Fitzgerald M."/>
            <person name="Haas B."/>
            <person name="Abouelleil A."/>
            <person name="Alvarado L."/>
            <person name="Arachchi H.M."/>
            <person name="Berlin A."/>
            <person name="Chapman S.B."/>
            <person name="Goldberg J."/>
            <person name="Griggs A."/>
            <person name="Gujja S."/>
            <person name="Hansen M."/>
            <person name="Howarth C."/>
            <person name="Imamovic A."/>
            <person name="Larimer J."/>
            <person name="McCowen C."/>
            <person name="Montmayeur A."/>
            <person name="Murphy C."/>
            <person name="Neiman D."/>
            <person name="Pearson M."/>
            <person name="Priest M."/>
            <person name="Roberts A."/>
            <person name="Saif S."/>
            <person name="Shea T."/>
            <person name="Sisk P."/>
            <person name="Sykes S."/>
            <person name="Wortman J."/>
            <person name="Nusbaum C."/>
            <person name="Birren B."/>
        </authorList>
    </citation>
    <scope>NUCLEOTIDE SEQUENCE [LARGE SCALE GENOMIC DNA]</scope>
    <source>
        <strain evidence="1 2">ATCC 49717</strain>
    </source>
</reference>
<evidence type="ECO:0000313" key="2">
    <source>
        <dbReference type="Proteomes" id="UP000001096"/>
    </source>
</evidence>
<name>K8P5R0_9BRAD</name>
<dbReference type="EMBL" id="AGWX01000004">
    <property type="protein sequence ID" value="EKS36079.1"/>
    <property type="molecule type" value="Genomic_DNA"/>
</dbReference>
<gene>
    <name evidence="1" type="ORF">HMPREF9695_02497</name>
</gene>
<dbReference type="eggNOG" id="ENOG5032Z83">
    <property type="taxonomic scope" value="Bacteria"/>
</dbReference>
<dbReference type="InterPro" id="IPR021223">
    <property type="entry name" value="AbiGi"/>
</dbReference>
<evidence type="ECO:0000313" key="1">
    <source>
        <dbReference type="EMBL" id="EKS36079.1"/>
    </source>
</evidence>
<comment type="caution">
    <text evidence="1">The sequence shown here is derived from an EMBL/GenBank/DDBJ whole genome shotgun (WGS) entry which is preliminary data.</text>
</comment>
<dbReference type="PATRIC" id="fig|883078.3.peg.2569"/>
<sequence>MASPFFGENKSNWTDMSDYVVHFAKDYEQKSAYENMLSILGSRVIKARNPFGLVREKAPDPASQRAACFSEIPLHRLRRLAEARSEYGIVFRKDFVVHRGANPIMYAYKDHDMTAALKQIVKSAKKDPDHPIWRITPFVDAPGKYGNSTYFFEWEREWRKAGHFKFSEDDVAFLIIPEKRHEATRGFFDNAKVENLGPCYDCPFIDPFWNRKKIKPLLPNYTDANEA</sequence>
<keyword evidence="2" id="KW-1185">Reference proteome</keyword>